<dbReference type="AlphaFoldDB" id="A0AAN4W2N9"/>
<sequence length="58" mass="7163">MKMQRVWLFSPRLFMLKSSFSCQAEKMKEFFLFRVFFNEAEKWGESKFDQIWAIKKIS</sequence>
<dbReference type="EMBL" id="BQKE01000003">
    <property type="protein sequence ID" value="GJM63997.1"/>
    <property type="molecule type" value="Genomic_DNA"/>
</dbReference>
<name>A0AAN4W2N9_9BACT</name>
<comment type="caution">
    <text evidence="1">The sequence shown here is derived from an EMBL/GenBank/DDBJ whole genome shotgun (WGS) entry which is preliminary data.</text>
</comment>
<dbReference type="Proteomes" id="UP001310022">
    <property type="component" value="Unassembled WGS sequence"/>
</dbReference>
<keyword evidence="2" id="KW-1185">Reference proteome</keyword>
<evidence type="ECO:0000313" key="1">
    <source>
        <dbReference type="EMBL" id="GJM63997.1"/>
    </source>
</evidence>
<protein>
    <submittedName>
        <fullName evidence="1">Uncharacterized protein</fullName>
    </submittedName>
</protein>
<accession>A0AAN4W2N9</accession>
<proteinExistence type="predicted"/>
<reference evidence="1 2" key="1">
    <citation type="submission" date="2021-12" db="EMBL/GenBank/DDBJ databases">
        <title>Genome sequencing of bacteria with rrn-lacking chromosome and rrn-plasmid.</title>
        <authorList>
            <person name="Anda M."/>
            <person name="Iwasaki W."/>
        </authorList>
    </citation>
    <scope>NUCLEOTIDE SEQUENCE [LARGE SCALE GENOMIC DNA]</scope>
    <source>
        <strain evidence="1 2">NBRC 15940</strain>
    </source>
</reference>
<evidence type="ECO:0000313" key="2">
    <source>
        <dbReference type="Proteomes" id="UP001310022"/>
    </source>
</evidence>
<gene>
    <name evidence="1" type="ORF">PEDI_45490</name>
</gene>
<organism evidence="1 2">
    <name type="scientific">Persicobacter diffluens</name>
    <dbReference type="NCBI Taxonomy" id="981"/>
    <lineage>
        <taxon>Bacteria</taxon>
        <taxon>Pseudomonadati</taxon>
        <taxon>Bacteroidota</taxon>
        <taxon>Cytophagia</taxon>
        <taxon>Cytophagales</taxon>
        <taxon>Persicobacteraceae</taxon>
        <taxon>Persicobacter</taxon>
    </lineage>
</organism>